<dbReference type="InterPro" id="IPR014016">
    <property type="entry name" value="UvrD-like_ATP-bd"/>
</dbReference>
<dbReference type="GO" id="GO:0043138">
    <property type="term" value="F:3'-5' DNA helicase activity"/>
    <property type="evidence" value="ECO:0007669"/>
    <property type="project" value="UniProtKB-EC"/>
</dbReference>
<dbReference type="GO" id="GO:0003677">
    <property type="term" value="F:DNA binding"/>
    <property type="evidence" value="ECO:0007669"/>
    <property type="project" value="UniProtKB-KW"/>
</dbReference>
<evidence type="ECO:0000313" key="19">
    <source>
        <dbReference type="Proteomes" id="UP001515100"/>
    </source>
</evidence>
<keyword evidence="3 15" id="KW-0547">Nucleotide-binding</keyword>
<dbReference type="PANTHER" id="PTHR11070:SF59">
    <property type="entry name" value="DNA 3'-5' HELICASE"/>
    <property type="match status" value="1"/>
</dbReference>
<evidence type="ECO:0000256" key="14">
    <source>
        <dbReference type="ARBA" id="ARBA00048988"/>
    </source>
</evidence>
<keyword evidence="11" id="KW-0413">Isomerase</keyword>
<dbReference type="EMBL" id="SDPP02000006">
    <property type="protein sequence ID" value="KAA1373034.1"/>
    <property type="molecule type" value="Genomic_DNA"/>
</dbReference>
<keyword evidence="4" id="KW-0227">DNA damage</keyword>
<dbReference type="EC" id="5.6.2.4" evidence="13"/>
<keyword evidence="2" id="KW-0540">Nuclease</keyword>
<comment type="catalytic activity">
    <reaction evidence="12">
        <text>Couples ATP hydrolysis with the unwinding of duplex DNA by translocating in the 3'-5' direction.</text>
        <dbReference type="EC" id="5.6.2.4"/>
    </reaction>
</comment>
<evidence type="ECO:0000256" key="1">
    <source>
        <dbReference type="ARBA" id="ARBA00009922"/>
    </source>
</evidence>
<dbReference type="InterPro" id="IPR013986">
    <property type="entry name" value="DExx_box_DNA_helicase_dom_sf"/>
</dbReference>
<evidence type="ECO:0000256" key="4">
    <source>
        <dbReference type="ARBA" id="ARBA00022763"/>
    </source>
</evidence>
<dbReference type="GO" id="GO:0005829">
    <property type="term" value="C:cytosol"/>
    <property type="evidence" value="ECO:0007669"/>
    <property type="project" value="TreeGrafter"/>
</dbReference>
<evidence type="ECO:0000256" key="12">
    <source>
        <dbReference type="ARBA" id="ARBA00034617"/>
    </source>
</evidence>
<dbReference type="GO" id="GO:0004527">
    <property type="term" value="F:exonuclease activity"/>
    <property type="evidence" value="ECO:0007669"/>
    <property type="project" value="UniProtKB-KW"/>
</dbReference>
<name>A0A641AJU5_9ACTN</name>
<dbReference type="InterPro" id="IPR011604">
    <property type="entry name" value="PDDEXK-like_dom_sf"/>
</dbReference>
<evidence type="ECO:0000259" key="16">
    <source>
        <dbReference type="PROSITE" id="PS51198"/>
    </source>
</evidence>
<accession>A0A641AJU5</accession>
<comment type="similarity">
    <text evidence="1">Belongs to the helicase family. UvrD subfamily.</text>
</comment>
<dbReference type="Pfam" id="PF13361">
    <property type="entry name" value="UvrD_C"/>
    <property type="match status" value="1"/>
</dbReference>
<dbReference type="Gene3D" id="3.90.320.10">
    <property type="match status" value="1"/>
</dbReference>
<feature type="domain" description="UvrD-like helicase ATP-binding" evidence="16">
    <location>
        <begin position="18"/>
        <end position="313"/>
    </location>
</feature>
<feature type="binding site" evidence="15">
    <location>
        <begin position="39"/>
        <end position="46"/>
    </location>
    <ligand>
        <name>ATP</name>
        <dbReference type="ChEBI" id="CHEBI:30616"/>
    </ligand>
</feature>
<keyword evidence="6 15" id="KW-0347">Helicase</keyword>
<dbReference type="GO" id="GO:0000725">
    <property type="term" value="P:recombinational repair"/>
    <property type="evidence" value="ECO:0007669"/>
    <property type="project" value="TreeGrafter"/>
</dbReference>
<evidence type="ECO:0000256" key="5">
    <source>
        <dbReference type="ARBA" id="ARBA00022801"/>
    </source>
</evidence>
<dbReference type="Pfam" id="PF12705">
    <property type="entry name" value="PDDEXK_1"/>
    <property type="match status" value="1"/>
</dbReference>
<evidence type="ECO:0000256" key="15">
    <source>
        <dbReference type="PROSITE-ProRule" id="PRU00560"/>
    </source>
</evidence>
<evidence type="ECO:0000256" key="10">
    <source>
        <dbReference type="ARBA" id="ARBA00023204"/>
    </source>
</evidence>
<dbReference type="InterPro" id="IPR027417">
    <property type="entry name" value="P-loop_NTPase"/>
</dbReference>
<evidence type="ECO:0000256" key="6">
    <source>
        <dbReference type="ARBA" id="ARBA00022806"/>
    </source>
</evidence>
<dbReference type="Gene3D" id="1.10.10.160">
    <property type="match status" value="1"/>
</dbReference>
<evidence type="ECO:0000256" key="3">
    <source>
        <dbReference type="ARBA" id="ARBA00022741"/>
    </source>
</evidence>
<protein>
    <recommendedName>
        <fullName evidence="13">DNA 3'-5' helicase</fullName>
        <ecNumber evidence="13">5.6.2.4</ecNumber>
    </recommendedName>
</protein>
<dbReference type="SUPFAM" id="SSF52540">
    <property type="entry name" value="P-loop containing nucleoside triphosphate hydrolases"/>
    <property type="match status" value="1"/>
</dbReference>
<dbReference type="Pfam" id="PF00580">
    <property type="entry name" value="UvrD-helicase"/>
    <property type="match status" value="1"/>
</dbReference>
<dbReference type="GO" id="GO:0033202">
    <property type="term" value="C:DNA helicase complex"/>
    <property type="evidence" value="ECO:0007669"/>
    <property type="project" value="TreeGrafter"/>
</dbReference>
<keyword evidence="8 15" id="KW-0067">ATP-binding</keyword>
<keyword evidence="7" id="KW-0269">Exonuclease</keyword>
<evidence type="ECO:0000256" key="9">
    <source>
        <dbReference type="ARBA" id="ARBA00023125"/>
    </source>
</evidence>
<keyword evidence="5 15" id="KW-0378">Hydrolase</keyword>
<dbReference type="Gene3D" id="1.10.486.10">
    <property type="entry name" value="PCRA, domain 4"/>
    <property type="match status" value="1"/>
</dbReference>
<comment type="catalytic activity">
    <reaction evidence="14">
        <text>ATP + H2O = ADP + phosphate + H(+)</text>
        <dbReference type="Rhea" id="RHEA:13065"/>
        <dbReference type="ChEBI" id="CHEBI:15377"/>
        <dbReference type="ChEBI" id="CHEBI:15378"/>
        <dbReference type="ChEBI" id="CHEBI:30616"/>
        <dbReference type="ChEBI" id="CHEBI:43474"/>
        <dbReference type="ChEBI" id="CHEBI:456216"/>
        <dbReference type="EC" id="5.6.2.4"/>
    </reaction>
</comment>
<organism evidence="18 19">
    <name type="scientific">Aeromicrobium fastidiosum</name>
    <dbReference type="NCBI Taxonomy" id="52699"/>
    <lineage>
        <taxon>Bacteria</taxon>
        <taxon>Bacillati</taxon>
        <taxon>Actinomycetota</taxon>
        <taxon>Actinomycetes</taxon>
        <taxon>Propionibacteriales</taxon>
        <taxon>Nocardioidaceae</taxon>
        <taxon>Aeromicrobium</taxon>
    </lineage>
</organism>
<reference evidence="18" key="1">
    <citation type="submission" date="2019-09" db="EMBL/GenBank/DDBJ databases">
        <authorList>
            <person name="Li J."/>
        </authorList>
    </citation>
    <scope>NUCLEOTIDE SEQUENCE [LARGE SCALE GENOMIC DNA]</scope>
    <source>
        <strain evidence="18">NRBC 14897</strain>
    </source>
</reference>
<dbReference type="OrthoDB" id="9806690at2"/>
<keyword evidence="19" id="KW-1185">Reference proteome</keyword>
<dbReference type="GO" id="GO:0005524">
    <property type="term" value="F:ATP binding"/>
    <property type="evidence" value="ECO:0007669"/>
    <property type="project" value="UniProtKB-UniRule"/>
</dbReference>
<dbReference type="PANTHER" id="PTHR11070">
    <property type="entry name" value="UVRD / RECB / PCRA DNA HELICASE FAMILY MEMBER"/>
    <property type="match status" value="1"/>
</dbReference>
<dbReference type="InterPro" id="IPR014017">
    <property type="entry name" value="DNA_helicase_UvrD-like_C"/>
</dbReference>
<evidence type="ECO:0000256" key="13">
    <source>
        <dbReference type="ARBA" id="ARBA00034808"/>
    </source>
</evidence>
<evidence type="ECO:0000256" key="11">
    <source>
        <dbReference type="ARBA" id="ARBA00023235"/>
    </source>
</evidence>
<comment type="caution">
    <text evidence="18">The sequence shown here is derived from an EMBL/GenBank/DDBJ whole genome shotgun (WGS) entry which is preliminary data.</text>
</comment>
<dbReference type="InterPro" id="IPR000212">
    <property type="entry name" value="DNA_helicase_UvrD/REP"/>
</dbReference>
<sequence length="1080" mass="118061">MPIEYVLQTPEVEPSHVPVLDDEQRRVVEHTGGPLLVLAGPGAGKTSTLVEVVARRVDEGIAPDEILVLTFSRKAADELKSRIARRLARTTATTPAMTFHSFCYALVRQFQTESEFSNPLRLLSAPEQDAIIQRLLSEGDAEQWPAVLRPSLRTRGLADEMQRFMATARSLDLDDVDVLQLGHAADRPEWKAAARFFDEYTAVAGLQNTIDYSDLVFQAVQLLRDPARRDRVRSAYRLVVVDEYQDTDPLQVELLQALAGEGSDLIVVGDPYQSIYGFRGADVRGILDFRTQFPQKDGSPAPQVVLTRTSRYGSAISAAAGSIISNRGVLGAVDGREFDQLRHLTPRRHRDDDVHVETFATPTAEAEHIALILREQHLSRDVPWGQMAVLVRSSADIARYQRSLGAAGVPVVVAGDELPLASEPSVRSLLAALRAADDLAHDRVLDPAAADALLAGPLCGLDAPALRRVGRALRDADRTDERGPRASRLLLAEALGQPAVLLTVARPGTPLGESAARASRLASLLRRAADQIVAGESAERVLWTLWSGTSWPARLRTEALGDGEGAARADHDLDVLCALFDQAAKAEEQQQRRGLTTFVAELEAQQIPADTLSQGAIDADAVQLMTAHRSKGLEWCTVVVAGVQEGTWPDVRHRGSFLRTERLSRDGEIAPPTAREALREERRLFYVACTRAQQHLVVTAVESGREDGDQPSMFVTELWDHVHRHSETRVERQPRRRPDRPLSLRGSIAALRRLGETTQSDVVRDRVARQLAMLAERPGNATRPARPERWWGMSAITHNDTPMRPVDATIRLSGSSVSSIVECPLKWFYDHEVKASTGTTTAQGFGSVVHAVAAEVAEQRLPADAEVLGDYIDGVWDQLAFAADWIGGRERAEARDALVRFVQWHLQERGRTTLAAEHEFSVTTTIEGREVTLGGSMDRVELGADGVHVVDLKTSKSVADKKDLAEHPQLGFYQLAVDLGATAELAARAGADGARAAGAELVQLRNGEKKVPDFPVVQPQDAPPADLPFFALDQLTRSVHVIAEEQFVATPSEKSCRYCEFQRACPAQPEGATILDGGTA</sequence>
<evidence type="ECO:0000256" key="2">
    <source>
        <dbReference type="ARBA" id="ARBA00022722"/>
    </source>
</evidence>
<keyword evidence="9" id="KW-0238">DNA-binding</keyword>
<keyword evidence="10" id="KW-0234">DNA repair</keyword>
<dbReference type="PROSITE" id="PS51217">
    <property type="entry name" value="UVRD_HELICASE_CTER"/>
    <property type="match status" value="1"/>
</dbReference>
<dbReference type="Proteomes" id="UP001515100">
    <property type="component" value="Unassembled WGS sequence"/>
</dbReference>
<evidence type="ECO:0000259" key="17">
    <source>
        <dbReference type="PROSITE" id="PS51217"/>
    </source>
</evidence>
<gene>
    <name evidence="18" type="ORF">ESP62_018265</name>
</gene>
<feature type="domain" description="UvrD-like helicase C-terminal" evidence="17">
    <location>
        <begin position="314"/>
        <end position="632"/>
    </location>
</feature>
<proteinExistence type="inferred from homology"/>
<dbReference type="AlphaFoldDB" id="A0A641AJU5"/>
<evidence type="ECO:0000313" key="18">
    <source>
        <dbReference type="EMBL" id="KAA1373034.1"/>
    </source>
</evidence>
<evidence type="ECO:0000256" key="7">
    <source>
        <dbReference type="ARBA" id="ARBA00022839"/>
    </source>
</evidence>
<dbReference type="PROSITE" id="PS51198">
    <property type="entry name" value="UVRD_HELICASE_ATP_BIND"/>
    <property type="match status" value="1"/>
</dbReference>
<dbReference type="InterPro" id="IPR038726">
    <property type="entry name" value="PDDEXK_AddAB-type"/>
</dbReference>
<dbReference type="RefSeq" id="WP_129185257.1">
    <property type="nucleotide sequence ID" value="NZ_JAGIOG010000001.1"/>
</dbReference>
<dbReference type="Gene3D" id="3.40.50.300">
    <property type="entry name" value="P-loop containing nucleotide triphosphate hydrolases"/>
    <property type="match status" value="2"/>
</dbReference>
<dbReference type="CDD" id="cd17932">
    <property type="entry name" value="DEXQc_UvrD"/>
    <property type="match status" value="1"/>
</dbReference>
<evidence type="ECO:0000256" key="8">
    <source>
        <dbReference type="ARBA" id="ARBA00022840"/>
    </source>
</evidence>